<dbReference type="PANTHER" id="PTHR21035">
    <property type="entry name" value="28S RIBOSOMAL PROTEIN S26, MITOCHONDRIAL"/>
    <property type="match status" value="1"/>
</dbReference>
<dbReference type="Pfam" id="PF14943">
    <property type="entry name" value="MRP-S26"/>
    <property type="match status" value="1"/>
</dbReference>
<keyword evidence="5" id="KW-0496">Mitochondrion</keyword>
<accession>A0A1I7V8X4</accession>
<evidence type="ECO:0000313" key="12">
    <source>
        <dbReference type="WBParaSite" id="EN70_11164"/>
    </source>
</evidence>
<evidence type="ECO:0000256" key="1">
    <source>
        <dbReference type="ARBA" id="ARBA00004173"/>
    </source>
</evidence>
<keyword evidence="9" id="KW-0175">Coiled coil</keyword>
<dbReference type="PANTHER" id="PTHR21035:SF2">
    <property type="entry name" value="SMALL RIBOSOMAL SUBUNIT PROTEIN MS26"/>
    <property type="match status" value="1"/>
</dbReference>
<reference evidence="10 11" key="1">
    <citation type="submission" date="2012-04" db="EMBL/GenBank/DDBJ databases">
        <title>The Genome Sequence of Loa loa.</title>
        <authorList>
            <consortium name="The Broad Institute Genome Sequencing Platform"/>
            <consortium name="Broad Institute Genome Sequencing Center for Infectious Disease"/>
            <person name="Nutman T.B."/>
            <person name="Fink D.L."/>
            <person name="Russ C."/>
            <person name="Young S."/>
            <person name="Zeng Q."/>
            <person name="Gargeya S."/>
            <person name="Alvarado L."/>
            <person name="Berlin A."/>
            <person name="Chapman S.B."/>
            <person name="Chen Z."/>
            <person name="Freedman E."/>
            <person name="Gellesch M."/>
            <person name="Goldberg J."/>
            <person name="Griggs A."/>
            <person name="Gujja S."/>
            <person name="Heilman E.R."/>
            <person name="Heiman D."/>
            <person name="Howarth C."/>
            <person name="Mehta T."/>
            <person name="Neiman D."/>
            <person name="Pearson M."/>
            <person name="Roberts A."/>
            <person name="Saif S."/>
            <person name="Shea T."/>
            <person name="Shenoy N."/>
            <person name="Sisk P."/>
            <person name="Stolte C."/>
            <person name="Sykes S."/>
            <person name="White J."/>
            <person name="Yandava C."/>
            <person name="Haas B."/>
            <person name="Henn M.R."/>
            <person name="Nusbaum C."/>
            <person name="Birren B."/>
        </authorList>
    </citation>
    <scope>NUCLEOTIDE SEQUENCE [LARGE SCALE GENOMIC DNA]</scope>
</reference>
<keyword evidence="6" id="KW-0687">Ribonucleoprotein</keyword>
<reference evidence="12" key="2">
    <citation type="submission" date="2016-11" db="UniProtKB">
        <authorList>
            <consortium name="WormBaseParasite"/>
        </authorList>
    </citation>
    <scope>IDENTIFICATION</scope>
</reference>
<evidence type="ECO:0000256" key="6">
    <source>
        <dbReference type="ARBA" id="ARBA00023274"/>
    </source>
</evidence>
<evidence type="ECO:0000256" key="2">
    <source>
        <dbReference type="ARBA" id="ARBA00009672"/>
    </source>
</evidence>
<evidence type="ECO:0000256" key="3">
    <source>
        <dbReference type="ARBA" id="ARBA00022946"/>
    </source>
</evidence>
<dbReference type="eggNOG" id="KOG4691">
    <property type="taxonomic scope" value="Eukaryota"/>
</dbReference>
<accession>A0A1S0UH94</accession>
<dbReference type="WBParaSite" id="EN70_11164">
    <property type="protein sequence ID" value="EN70_11164"/>
    <property type="gene ID" value="EN70_11164"/>
</dbReference>
<keyword evidence="11" id="KW-1185">Reference proteome</keyword>
<feature type="coiled-coil region" evidence="9">
    <location>
        <begin position="109"/>
        <end position="177"/>
    </location>
</feature>
<comment type="subcellular location">
    <subcellularLocation>
        <location evidence="1">Mitochondrion</location>
    </subcellularLocation>
</comment>
<dbReference type="InterPro" id="IPR026140">
    <property type="entry name" value="Ribosomal_mS26"/>
</dbReference>
<comment type="similarity">
    <text evidence="2">Belongs to the mitochondrion-specific ribosomal protein mS26 family.</text>
</comment>
<evidence type="ECO:0000256" key="9">
    <source>
        <dbReference type="SAM" id="Coils"/>
    </source>
</evidence>
<evidence type="ECO:0000256" key="8">
    <source>
        <dbReference type="ARBA" id="ARBA00035344"/>
    </source>
</evidence>
<evidence type="ECO:0000313" key="11">
    <source>
        <dbReference type="Proteomes" id="UP000095285"/>
    </source>
</evidence>
<dbReference type="KEGG" id="loa:LOAG_17915"/>
<dbReference type="AlphaFoldDB" id="A0A1I7V8X4"/>
<dbReference type="CTD" id="31251788"/>
<evidence type="ECO:0000313" key="10">
    <source>
        <dbReference type="EMBL" id="EJD74831.1"/>
    </source>
</evidence>
<name>A0A1I7V8X4_LOALO</name>
<proteinExistence type="inferred from homology"/>
<dbReference type="FunCoup" id="A0A1I7V8X4">
    <property type="interactions" value="994"/>
</dbReference>
<protein>
    <recommendedName>
        <fullName evidence="7">Small ribosomal subunit protein mS26</fullName>
    </recommendedName>
    <alternativeName>
        <fullName evidence="8">28S ribosomal protein S26, mitochondrial</fullName>
    </alternativeName>
</protein>
<dbReference type="EMBL" id="JH712215">
    <property type="protein sequence ID" value="EJD74831.1"/>
    <property type="molecule type" value="Genomic_DNA"/>
</dbReference>
<dbReference type="Proteomes" id="UP000095285">
    <property type="component" value="Unassembled WGS sequence"/>
</dbReference>
<gene>
    <name evidence="10 12" type="ORF">LOAG_17915</name>
</gene>
<dbReference type="OMA" id="WNNQENL"/>
<sequence>MTPLILSSSLHYSSVCNFAPVFLLKTAPSKGVSLQSYRSISRKIPPPGKPPICPPAKRVLYHVVHHRWMRPDVVKELLWRRHVYNNAIVSLRKLFKEESARNRYEDMIAKEIREENEEFEHLLAMNEERNREAAEKRSEREKEELKEMEYEYLKSIEKELEKREANVTQRMEEVLQMVERSKHFVTDETLDKELEKALDNPVVYDYAIDLQGNRYYVPIPEKYIKGTPPRQKGRMYDITLGTEHYSKLMPFSVDSNTSVQKVDFKKKQQQT</sequence>
<keyword evidence="4" id="KW-0689">Ribosomal protein</keyword>
<dbReference type="OrthoDB" id="5877983at2759"/>
<evidence type="ECO:0000256" key="7">
    <source>
        <dbReference type="ARBA" id="ARBA00035138"/>
    </source>
</evidence>
<organism evidence="11 12">
    <name type="scientific">Loa loa</name>
    <name type="common">Eye worm</name>
    <name type="synonym">Filaria loa</name>
    <dbReference type="NCBI Taxonomy" id="7209"/>
    <lineage>
        <taxon>Eukaryota</taxon>
        <taxon>Metazoa</taxon>
        <taxon>Ecdysozoa</taxon>
        <taxon>Nematoda</taxon>
        <taxon>Chromadorea</taxon>
        <taxon>Rhabditida</taxon>
        <taxon>Spirurina</taxon>
        <taxon>Spiruromorpha</taxon>
        <taxon>Filarioidea</taxon>
        <taxon>Onchocercidae</taxon>
        <taxon>Loa</taxon>
    </lineage>
</organism>
<evidence type="ECO:0000256" key="4">
    <source>
        <dbReference type="ARBA" id="ARBA00022980"/>
    </source>
</evidence>
<dbReference type="RefSeq" id="XP_020305728.1">
    <property type="nucleotide sequence ID" value="XM_020450581.1"/>
</dbReference>
<evidence type="ECO:0000256" key="5">
    <source>
        <dbReference type="ARBA" id="ARBA00023128"/>
    </source>
</evidence>
<keyword evidence="3" id="KW-0809">Transit peptide</keyword>
<dbReference type="GO" id="GO:0005763">
    <property type="term" value="C:mitochondrial small ribosomal subunit"/>
    <property type="evidence" value="ECO:0007669"/>
    <property type="project" value="InterPro"/>
</dbReference>
<dbReference type="STRING" id="7209.A0A1I7V8X4"/>
<dbReference type="GeneID" id="31251788"/>